<evidence type="ECO:0000313" key="2">
    <source>
        <dbReference type="EMBL" id="CAB4959243.1"/>
    </source>
</evidence>
<dbReference type="InterPro" id="IPR000073">
    <property type="entry name" value="AB_hydrolase_1"/>
</dbReference>
<dbReference type="SUPFAM" id="SSF53474">
    <property type="entry name" value="alpha/beta-Hydrolases"/>
    <property type="match status" value="1"/>
</dbReference>
<dbReference type="Gene3D" id="3.40.50.1820">
    <property type="entry name" value="alpha/beta hydrolase"/>
    <property type="match status" value="1"/>
</dbReference>
<proteinExistence type="predicted"/>
<dbReference type="PANTHER" id="PTHR43689">
    <property type="entry name" value="HYDROLASE"/>
    <property type="match status" value="1"/>
</dbReference>
<dbReference type="Pfam" id="PF12697">
    <property type="entry name" value="Abhydrolase_6"/>
    <property type="match status" value="1"/>
</dbReference>
<dbReference type="InterPro" id="IPR029058">
    <property type="entry name" value="AB_hydrolase_fold"/>
</dbReference>
<feature type="domain" description="AB hydrolase-1" evidence="1">
    <location>
        <begin position="40"/>
        <end position="147"/>
    </location>
</feature>
<evidence type="ECO:0000259" key="1">
    <source>
        <dbReference type="Pfam" id="PF12697"/>
    </source>
</evidence>
<dbReference type="EMBL" id="CAFBMK010000453">
    <property type="protein sequence ID" value="CAB4959243.1"/>
    <property type="molecule type" value="Genomic_DNA"/>
</dbReference>
<organism evidence="2">
    <name type="scientific">freshwater metagenome</name>
    <dbReference type="NCBI Taxonomy" id="449393"/>
    <lineage>
        <taxon>unclassified sequences</taxon>
        <taxon>metagenomes</taxon>
        <taxon>ecological metagenomes</taxon>
    </lineage>
</organism>
<dbReference type="AlphaFoldDB" id="A0A6J7KWL5"/>
<sequence>MASIVLVNTGSLVDYRWHHFAKVWRTPVVGEVFMALSFRPVLVRALGIENPRLRPDDLRRVAGQLTKAGTKRAVLRLYRATDPDDMAAEREALRSVDAPVLVVWGTGDRYIPLVQAVRQRRTFPQARIETLHDLGHWAFLEEPGLVAGLIHPFLAEHVSP</sequence>
<protein>
    <submittedName>
        <fullName evidence="2">Unannotated protein</fullName>
    </submittedName>
</protein>
<name>A0A6J7KWL5_9ZZZZ</name>
<reference evidence="2" key="1">
    <citation type="submission" date="2020-05" db="EMBL/GenBank/DDBJ databases">
        <authorList>
            <person name="Chiriac C."/>
            <person name="Salcher M."/>
            <person name="Ghai R."/>
            <person name="Kavagutti S V."/>
        </authorList>
    </citation>
    <scope>NUCLEOTIDE SEQUENCE</scope>
</reference>
<gene>
    <name evidence="2" type="ORF">UFOPK3564_03954</name>
</gene>
<dbReference type="PANTHER" id="PTHR43689:SF8">
    <property type="entry name" value="ALPHA_BETA-HYDROLASES SUPERFAMILY PROTEIN"/>
    <property type="match status" value="1"/>
</dbReference>
<accession>A0A6J7KWL5</accession>